<evidence type="ECO:0000313" key="3">
    <source>
        <dbReference type="Proteomes" id="UP000580839"/>
    </source>
</evidence>
<dbReference type="CDD" id="cd04179">
    <property type="entry name" value="DPM_DPG-synthase_like"/>
    <property type="match status" value="1"/>
</dbReference>
<organism evidence="2 3">
    <name type="scientific">Eiseniibacteriota bacterium</name>
    <dbReference type="NCBI Taxonomy" id="2212470"/>
    <lineage>
        <taxon>Bacteria</taxon>
        <taxon>Candidatus Eiseniibacteriota</taxon>
    </lineage>
</organism>
<gene>
    <name evidence="2" type="ORF">HOP12_15205</name>
</gene>
<accession>A0A849SJC4</accession>
<dbReference type="PANTHER" id="PTHR48090">
    <property type="entry name" value="UNDECAPRENYL-PHOSPHATE 4-DEOXY-4-FORMAMIDO-L-ARABINOSE TRANSFERASE-RELATED"/>
    <property type="match status" value="1"/>
</dbReference>
<dbReference type="GO" id="GO:0016740">
    <property type="term" value="F:transferase activity"/>
    <property type="evidence" value="ECO:0007669"/>
    <property type="project" value="UniProtKB-KW"/>
</dbReference>
<dbReference type="PANTHER" id="PTHR48090:SF7">
    <property type="entry name" value="RFBJ PROTEIN"/>
    <property type="match status" value="1"/>
</dbReference>
<protein>
    <submittedName>
        <fullName evidence="2">Glycosyltransferase family 2 protein</fullName>
    </submittedName>
</protein>
<proteinExistence type="predicted"/>
<dbReference type="AlphaFoldDB" id="A0A849SJC4"/>
<dbReference type="Proteomes" id="UP000580839">
    <property type="component" value="Unassembled WGS sequence"/>
</dbReference>
<comment type="caution">
    <text evidence="2">The sequence shown here is derived from an EMBL/GenBank/DDBJ whole genome shotgun (WGS) entry which is preliminary data.</text>
</comment>
<keyword evidence="2" id="KW-0808">Transferase</keyword>
<dbReference type="InterPro" id="IPR029044">
    <property type="entry name" value="Nucleotide-diphossugar_trans"/>
</dbReference>
<sequence>MTRARVAIVIPALDEESVLPGVLAELNLELERTSAGRDWDLAALIVVDNGSRDRTAAVAGAGGATVVLEPRRGYGAACLAGLARLAANPPDIVAFMDADGSDDPRELSQLVAPIIAGRAALVIGSRVIGTVEPGALTVVQRFGNRLASWLLRSLFGVQVSDLGPFRAIEWSALERLAMRDRDYGWTVEMQARAARTGIEMLEVAASWRRRRGGESKVSGTVRGVFGAGSKILTTIVRVRLERADTHETRPPDSTTSG</sequence>
<dbReference type="InterPro" id="IPR050256">
    <property type="entry name" value="Glycosyltransferase_2"/>
</dbReference>
<dbReference type="Pfam" id="PF00535">
    <property type="entry name" value="Glycos_transf_2"/>
    <property type="match status" value="1"/>
</dbReference>
<dbReference type="Gene3D" id="3.90.550.10">
    <property type="entry name" value="Spore Coat Polysaccharide Biosynthesis Protein SpsA, Chain A"/>
    <property type="match status" value="1"/>
</dbReference>
<name>A0A849SJC4_UNCEI</name>
<evidence type="ECO:0000259" key="1">
    <source>
        <dbReference type="Pfam" id="PF00535"/>
    </source>
</evidence>
<reference evidence="2 3" key="1">
    <citation type="submission" date="2020-04" db="EMBL/GenBank/DDBJ databases">
        <title>Metagenomic profiling of ammonia- and methane-oxidizing microorganisms in a Dutch drinking water treatment plant.</title>
        <authorList>
            <person name="Poghosyan L."/>
            <person name="Leucker S."/>
        </authorList>
    </citation>
    <scope>NUCLEOTIDE SEQUENCE [LARGE SCALE GENOMIC DNA]</scope>
    <source>
        <strain evidence="2">S-RSF-IL-03</strain>
    </source>
</reference>
<dbReference type="EMBL" id="JABFRW010000199">
    <property type="protein sequence ID" value="NOT35492.1"/>
    <property type="molecule type" value="Genomic_DNA"/>
</dbReference>
<dbReference type="SUPFAM" id="SSF53448">
    <property type="entry name" value="Nucleotide-diphospho-sugar transferases"/>
    <property type="match status" value="1"/>
</dbReference>
<feature type="domain" description="Glycosyltransferase 2-like" evidence="1">
    <location>
        <begin position="8"/>
        <end position="142"/>
    </location>
</feature>
<dbReference type="InterPro" id="IPR001173">
    <property type="entry name" value="Glyco_trans_2-like"/>
</dbReference>
<evidence type="ECO:0000313" key="2">
    <source>
        <dbReference type="EMBL" id="NOT35492.1"/>
    </source>
</evidence>